<dbReference type="GeneID" id="104709154"/>
<gene>
    <name evidence="4" type="primary">LOC104709154</name>
</gene>
<reference evidence="4" key="2">
    <citation type="submission" date="2025-08" db="UniProtKB">
        <authorList>
            <consortium name="RefSeq"/>
        </authorList>
    </citation>
    <scope>IDENTIFICATION</scope>
    <source>
        <tissue evidence="4">Leaf</tissue>
    </source>
</reference>
<dbReference type="RefSeq" id="XP_010424113.1">
    <property type="nucleotide sequence ID" value="XM_010425811.1"/>
</dbReference>
<organism evidence="3 4">
    <name type="scientific">Camelina sativa</name>
    <name type="common">False flax</name>
    <name type="synonym">Myagrum sativum</name>
    <dbReference type="NCBI Taxonomy" id="90675"/>
    <lineage>
        <taxon>Eukaryota</taxon>
        <taxon>Viridiplantae</taxon>
        <taxon>Streptophyta</taxon>
        <taxon>Embryophyta</taxon>
        <taxon>Tracheophyta</taxon>
        <taxon>Spermatophyta</taxon>
        <taxon>Magnoliopsida</taxon>
        <taxon>eudicotyledons</taxon>
        <taxon>Gunneridae</taxon>
        <taxon>Pentapetalae</taxon>
        <taxon>rosids</taxon>
        <taxon>malvids</taxon>
        <taxon>Brassicales</taxon>
        <taxon>Brassicaceae</taxon>
        <taxon>Camelineae</taxon>
        <taxon>Camelina</taxon>
    </lineage>
</organism>
<evidence type="ECO:0000256" key="1">
    <source>
        <dbReference type="ARBA" id="ARBA00010541"/>
    </source>
</evidence>
<dbReference type="Proteomes" id="UP000694864">
    <property type="component" value="Chromosome 8"/>
</dbReference>
<evidence type="ECO:0000256" key="2">
    <source>
        <dbReference type="SAM" id="Coils"/>
    </source>
</evidence>
<comment type="similarity">
    <text evidence="1">Belongs to the peptidase S1C family.</text>
</comment>
<dbReference type="Gene3D" id="2.40.10.120">
    <property type="match status" value="1"/>
</dbReference>
<evidence type="ECO:0000313" key="4">
    <source>
        <dbReference type="RefSeq" id="XP_010424113.1"/>
    </source>
</evidence>
<keyword evidence="2" id="KW-0175">Coiled coil</keyword>
<dbReference type="Pfam" id="PF13365">
    <property type="entry name" value="Trypsin_2"/>
    <property type="match status" value="1"/>
</dbReference>
<feature type="coiled-coil region" evidence="2">
    <location>
        <begin position="167"/>
        <end position="208"/>
    </location>
</feature>
<evidence type="ECO:0000313" key="3">
    <source>
        <dbReference type="Proteomes" id="UP000694864"/>
    </source>
</evidence>
<keyword evidence="3" id="KW-1185">Reference proteome</keyword>
<name>A0ABM0TCC4_CAMSA</name>
<dbReference type="PRINTS" id="PR00834">
    <property type="entry name" value="PROTEASES2C"/>
</dbReference>
<dbReference type="PANTHER" id="PTHR22939">
    <property type="entry name" value="SERINE PROTEASE FAMILY S1C HTRA-RELATED"/>
    <property type="match status" value="1"/>
</dbReference>
<dbReference type="InterPro" id="IPR001940">
    <property type="entry name" value="Peptidase_S1C"/>
</dbReference>
<sequence>MVNDLAQVKVNLANVDKSSYSLAKIGIANQVRQGDPVCALGSPLCDHMNTLTAGVISNVNRMDYEIGLKKKGRRFFQTDCAINNGNSGGPLVNLNGEVIGVVVKLVLSKDYGKTRSEGIAFVIPIDTVLNPVIMEGNISQDGSAGFVGKEKAPGAVLGVPLDPGATLEDVRKRIRAVRKKILLEEAKQQKQLSKLEKWRQELKDLKEKSAQI</sequence>
<accession>A0ABM0TCC4</accession>
<dbReference type="PANTHER" id="PTHR22939:SF125">
    <property type="entry name" value="PROTEASE DO-LIKE 14-RELATED"/>
    <property type="match status" value="1"/>
</dbReference>
<dbReference type="InterPro" id="IPR009003">
    <property type="entry name" value="Peptidase_S1_PA"/>
</dbReference>
<proteinExistence type="inferred from homology"/>
<protein>
    <submittedName>
        <fullName evidence="4">Protease Do-like 14</fullName>
    </submittedName>
</protein>
<reference evidence="3" key="1">
    <citation type="journal article" date="2014" name="Nat. Commun.">
        <title>The emerging biofuel crop Camelina sativa retains a highly undifferentiated hexaploid genome structure.</title>
        <authorList>
            <person name="Kagale S."/>
            <person name="Koh C."/>
            <person name="Nixon J."/>
            <person name="Bollina V."/>
            <person name="Clarke W.E."/>
            <person name="Tuteja R."/>
            <person name="Spillane C."/>
            <person name="Robinson S.J."/>
            <person name="Links M.G."/>
            <person name="Clarke C."/>
            <person name="Higgins E.E."/>
            <person name="Huebert T."/>
            <person name="Sharpe A.G."/>
            <person name="Parkin I.A."/>
        </authorList>
    </citation>
    <scope>NUCLEOTIDE SEQUENCE [LARGE SCALE GENOMIC DNA]</scope>
    <source>
        <strain evidence="3">cv. DH55</strain>
    </source>
</reference>
<dbReference type="SUPFAM" id="SSF50494">
    <property type="entry name" value="Trypsin-like serine proteases"/>
    <property type="match status" value="1"/>
</dbReference>